<gene>
    <name evidence="1" type="ORF">FHE65_34780</name>
</gene>
<proteinExistence type="predicted"/>
<dbReference type="AlphaFoldDB" id="A0A5C4M2Q8"/>
<dbReference type="EMBL" id="VDFR01000248">
    <property type="protein sequence ID" value="TNC26017.1"/>
    <property type="molecule type" value="Genomic_DNA"/>
</dbReference>
<organism evidence="1 2">
    <name type="scientific">Mumia zhuanghuii</name>
    <dbReference type="NCBI Taxonomy" id="2585211"/>
    <lineage>
        <taxon>Bacteria</taxon>
        <taxon>Bacillati</taxon>
        <taxon>Actinomycetota</taxon>
        <taxon>Actinomycetes</taxon>
        <taxon>Propionibacteriales</taxon>
        <taxon>Nocardioidaceae</taxon>
        <taxon>Mumia</taxon>
    </lineage>
</organism>
<dbReference type="RefSeq" id="WP_139107430.1">
    <property type="nucleotide sequence ID" value="NZ_VDFR01000248.1"/>
</dbReference>
<sequence length="63" mass="7596">MRDVEKPGRLQLLHAALERSMRALHRKRWRLQMRARRLSAPVTLRAYLREHHLRQHAPLGLLQ</sequence>
<accession>A0A5C4M2Q8</accession>
<comment type="caution">
    <text evidence="1">The sequence shown here is derived from an EMBL/GenBank/DDBJ whole genome shotgun (WGS) entry which is preliminary data.</text>
</comment>
<reference evidence="1 2" key="1">
    <citation type="submission" date="2019-05" db="EMBL/GenBank/DDBJ databases">
        <title>Mumia sp. nov., isolated from the intestinal contents of plateau pika (Ochotona curzoniae) in the Qinghai-Tibet plateau of China.</title>
        <authorList>
            <person name="Tian Z."/>
        </authorList>
    </citation>
    <scope>NUCLEOTIDE SEQUENCE [LARGE SCALE GENOMIC DNA]</scope>
    <source>
        <strain evidence="2">527</strain>
    </source>
</reference>
<evidence type="ECO:0000313" key="2">
    <source>
        <dbReference type="Proteomes" id="UP000306740"/>
    </source>
</evidence>
<protein>
    <submittedName>
        <fullName evidence="1">Uncharacterized protein</fullName>
    </submittedName>
</protein>
<dbReference type="Proteomes" id="UP000306740">
    <property type="component" value="Unassembled WGS sequence"/>
</dbReference>
<name>A0A5C4M2Q8_9ACTN</name>
<evidence type="ECO:0000313" key="1">
    <source>
        <dbReference type="EMBL" id="TNC26017.1"/>
    </source>
</evidence>